<dbReference type="OrthoDB" id="3945418at2759"/>
<dbReference type="Proteomes" id="UP000800094">
    <property type="component" value="Unassembled WGS sequence"/>
</dbReference>
<dbReference type="PROSITE" id="PS00086">
    <property type="entry name" value="CYTOCHROME_P450"/>
    <property type="match status" value="1"/>
</dbReference>
<evidence type="ECO:0000313" key="10">
    <source>
        <dbReference type="EMBL" id="KAF2246109.1"/>
    </source>
</evidence>
<evidence type="ECO:0000256" key="8">
    <source>
        <dbReference type="RuleBase" id="RU000461"/>
    </source>
</evidence>
<dbReference type="GO" id="GO:0004497">
    <property type="term" value="F:monooxygenase activity"/>
    <property type="evidence" value="ECO:0007669"/>
    <property type="project" value="UniProtKB-KW"/>
</dbReference>
<evidence type="ECO:0000313" key="11">
    <source>
        <dbReference type="Proteomes" id="UP000800094"/>
    </source>
</evidence>
<dbReference type="AlphaFoldDB" id="A0A6A6I7A1"/>
<keyword evidence="9" id="KW-0812">Transmembrane</keyword>
<protein>
    <submittedName>
        <fullName evidence="10">Cytochrome P450</fullName>
    </submittedName>
</protein>
<feature type="binding site" description="axial binding residue" evidence="7">
    <location>
        <position position="425"/>
    </location>
    <ligand>
        <name>heme</name>
        <dbReference type="ChEBI" id="CHEBI:30413"/>
    </ligand>
    <ligandPart>
        <name>Fe</name>
        <dbReference type="ChEBI" id="CHEBI:18248"/>
    </ligandPart>
</feature>
<dbReference type="CDD" id="cd11062">
    <property type="entry name" value="CYP58-like"/>
    <property type="match status" value="1"/>
</dbReference>
<evidence type="ECO:0000256" key="7">
    <source>
        <dbReference type="PIRSR" id="PIRSR602401-1"/>
    </source>
</evidence>
<keyword evidence="9" id="KW-1133">Transmembrane helix</keyword>
<sequence>MTILTLAQFIELAGLSSILYIISLAIYRLYFHPLAGFPGPKLAAATQLYELYFDLFKRGQFIWELQRMHKQYGPIIRINPDELHINDPEYYDTIYSGASHKRDRYEKWQTVSGTTQSVFGTTEHDLHRPRRAALNPFFAKRSVVRLEPRITNKVSVLCERLAQALNEGTILELCAVFVALTTDVISDYCFGESYEYLLQRDFKKDWKETMETLAEGGVFRRTVPWLVRLMQRLPHASVLRLMPTMKLLIDLEKDISRKVEAIMSRTCSAEDKETRLTEEGIILIGAGSETTGKALAYTTFYILDTPGVLQKLRDELTNATPHSTDIPTWTELEKLPYLTGVVMEGLRLSFGLTTRLPRVPHEALIYGDWVIPPRTVVSSTTFFISTNPDIFPKPFAFKPERWVRKDERHRLNKYITNFSKGTRACLGINLSYAELYLTIAAVFRRFDFELYETTVDDVRMVRDATFPAPKADSQGVRVIVKREVEV</sequence>
<evidence type="ECO:0000256" key="6">
    <source>
        <dbReference type="ARBA" id="ARBA00023033"/>
    </source>
</evidence>
<keyword evidence="11" id="KW-1185">Reference proteome</keyword>
<evidence type="ECO:0000256" key="9">
    <source>
        <dbReference type="SAM" id="Phobius"/>
    </source>
</evidence>
<dbReference type="Gene3D" id="1.10.630.10">
    <property type="entry name" value="Cytochrome P450"/>
    <property type="match status" value="1"/>
</dbReference>
<dbReference type="InterPro" id="IPR002401">
    <property type="entry name" value="Cyt_P450_E_grp-I"/>
</dbReference>
<evidence type="ECO:0000256" key="5">
    <source>
        <dbReference type="ARBA" id="ARBA00023004"/>
    </source>
</evidence>
<dbReference type="PANTHER" id="PTHR24305:SF157">
    <property type="entry name" value="N-ACETYLTRYPTOPHAN 6-HYDROXYLASE IVOC-RELATED"/>
    <property type="match status" value="1"/>
</dbReference>
<dbReference type="PANTHER" id="PTHR24305">
    <property type="entry name" value="CYTOCHROME P450"/>
    <property type="match status" value="1"/>
</dbReference>
<reference evidence="10" key="1">
    <citation type="journal article" date="2020" name="Stud. Mycol.">
        <title>101 Dothideomycetes genomes: a test case for predicting lifestyles and emergence of pathogens.</title>
        <authorList>
            <person name="Haridas S."/>
            <person name="Albert R."/>
            <person name="Binder M."/>
            <person name="Bloem J."/>
            <person name="Labutti K."/>
            <person name="Salamov A."/>
            <person name="Andreopoulos B."/>
            <person name="Baker S."/>
            <person name="Barry K."/>
            <person name="Bills G."/>
            <person name="Bluhm B."/>
            <person name="Cannon C."/>
            <person name="Castanera R."/>
            <person name="Culley D."/>
            <person name="Daum C."/>
            <person name="Ezra D."/>
            <person name="Gonzalez J."/>
            <person name="Henrissat B."/>
            <person name="Kuo A."/>
            <person name="Liang C."/>
            <person name="Lipzen A."/>
            <person name="Lutzoni F."/>
            <person name="Magnuson J."/>
            <person name="Mondo S."/>
            <person name="Nolan M."/>
            <person name="Ohm R."/>
            <person name="Pangilinan J."/>
            <person name="Park H.-J."/>
            <person name="Ramirez L."/>
            <person name="Alfaro M."/>
            <person name="Sun H."/>
            <person name="Tritt A."/>
            <person name="Yoshinaga Y."/>
            <person name="Zwiers L.-H."/>
            <person name="Turgeon B."/>
            <person name="Goodwin S."/>
            <person name="Spatafora J."/>
            <person name="Crous P."/>
            <person name="Grigoriev I."/>
        </authorList>
    </citation>
    <scope>NUCLEOTIDE SEQUENCE</scope>
    <source>
        <strain evidence="10">CBS 122368</strain>
    </source>
</reference>
<dbReference type="PRINTS" id="PR00463">
    <property type="entry name" value="EP450I"/>
</dbReference>
<keyword evidence="5 7" id="KW-0408">Iron</keyword>
<comment type="similarity">
    <text evidence="2 8">Belongs to the cytochrome P450 family.</text>
</comment>
<evidence type="ECO:0000256" key="2">
    <source>
        <dbReference type="ARBA" id="ARBA00010617"/>
    </source>
</evidence>
<dbReference type="GO" id="GO:0005506">
    <property type="term" value="F:iron ion binding"/>
    <property type="evidence" value="ECO:0007669"/>
    <property type="project" value="InterPro"/>
</dbReference>
<evidence type="ECO:0000256" key="3">
    <source>
        <dbReference type="ARBA" id="ARBA00022723"/>
    </source>
</evidence>
<proteinExistence type="inferred from homology"/>
<dbReference type="GeneID" id="54584953"/>
<keyword evidence="4 8" id="KW-0560">Oxidoreductase</keyword>
<dbReference type="InterPro" id="IPR050121">
    <property type="entry name" value="Cytochrome_P450_monoxygenase"/>
</dbReference>
<dbReference type="GO" id="GO:0016705">
    <property type="term" value="F:oxidoreductase activity, acting on paired donors, with incorporation or reduction of molecular oxygen"/>
    <property type="evidence" value="ECO:0007669"/>
    <property type="project" value="InterPro"/>
</dbReference>
<dbReference type="InterPro" id="IPR017972">
    <property type="entry name" value="Cyt_P450_CS"/>
</dbReference>
<dbReference type="SUPFAM" id="SSF48264">
    <property type="entry name" value="Cytochrome P450"/>
    <property type="match status" value="1"/>
</dbReference>
<gene>
    <name evidence="10" type="ORF">BU26DRAFT_542049</name>
</gene>
<dbReference type="RefSeq" id="XP_033681113.1">
    <property type="nucleotide sequence ID" value="XM_033831623.1"/>
</dbReference>
<organism evidence="10 11">
    <name type="scientific">Trematosphaeria pertusa</name>
    <dbReference type="NCBI Taxonomy" id="390896"/>
    <lineage>
        <taxon>Eukaryota</taxon>
        <taxon>Fungi</taxon>
        <taxon>Dikarya</taxon>
        <taxon>Ascomycota</taxon>
        <taxon>Pezizomycotina</taxon>
        <taxon>Dothideomycetes</taxon>
        <taxon>Pleosporomycetidae</taxon>
        <taxon>Pleosporales</taxon>
        <taxon>Massarineae</taxon>
        <taxon>Trematosphaeriaceae</taxon>
        <taxon>Trematosphaeria</taxon>
    </lineage>
</organism>
<keyword evidence="9" id="KW-0472">Membrane</keyword>
<name>A0A6A6I7A1_9PLEO</name>
<keyword evidence="6 8" id="KW-0503">Monooxygenase</keyword>
<accession>A0A6A6I7A1</accession>
<dbReference type="Pfam" id="PF00067">
    <property type="entry name" value="p450"/>
    <property type="match status" value="1"/>
</dbReference>
<evidence type="ECO:0000256" key="1">
    <source>
        <dbReference type="ARBA" id="ARBA00001971"/>
    </source>
</evidence>
<dbReference type="InterPro" id="IPR001128">
    <property type="entry name" value="Cyt_P450"/>
</dbReference>
<feature type="transmembrane region" description="Helical" evidence="9">
    <location>
        <begin position="12"/>
        <end position="31"/>
    </location>
</feature>
<comment type="cofactor">
    <cofactor evidence="1 7">
        <name>heme</name>
        <dbReference type="ChEBI" id="CHEBI:30413"/>
    </cofactor>
</comment>
<dbReference type="EMBL" id="ML987199">
    <property type="protein sequence ID" value="KAF2246109.1"/>
    <property type="molecule type" value="Genomic_DNA"/>
</dbReference>
<evidence type="ECO:0000256" key="4">
    <source>
        <dbReference type="ARBA" id="ARBA00023002"/>
    </source>
</evidence>
<dbReference type="InterPro" id="IPR036396">
    <property type="entry name" value="Cyt_P450_sf"/>
</dbReference>
<keyword evidence="3 7" id="KW-0479">Metal-binding</keyword>
<keyword evidence="7 8" id="KW-0349">Heme</keyword>
<dbReference type="GO" id="GO:0020037">
    <property type="term" value="F:heme binding"/>
    <property type="evidence" value="ECO:0007669"/>
    <property type="project" value="InterPro"/>
</dbReference>